<dbReference type="Proteomes" id="UP000664779">
    <property type="component" value="Unassembled WGS sequence"/>
</dbReference>
<name>A0A939J8L9_9HYPH</name>
<reference evidence="1" key="1">
    <citation type="submission" date="2021-03" db="EMBL/GenBank/DDBJ databases">
        <title>Roseibium sp. CAU 1637 isolated from Incheon.</title>
        <authorList>
            <person name="Kim W."/>
        </authorList>
    </citation>
    <scope>NUCLEOTIDE SEQUENCE</scope>
    <source>
        <strain evidence="1">CAU 1637</strain>
    </source>
</reference>
<evidence type="ECO:0000313" key="2">
    <source>
        <dbReference type="Proteomes" id="UP000664779"/>
    </source>
</evidence>
<accession>A0A939J8L9</accession>
<evidence type="ECO:0000313" key="1">
    <source>
        <dbReference type="EMBL" id="MBO0347347.1"/>
    </source>
</evidence>
<gene>
    <name evidence="1" type="ORF">J0X15_19110</name>
</gene>
<dbReference type="RefSeq" id="WP_206944393.1">
    <property type="nucleotide sequence ID" value="NZ_JAFLNF010000011.1"/>
</dbReference>
<dbReference type="AlphaFoldDB" id="A0A939J8L9"/>
<proteinExistence type="predicted"/>
<dbReference type="EMBL" id="JAFLNF010000011">
    <property type="protein sequence ID" value="MBO0347347.1"/>
    <property type="molecule type" value="Genomic_DNA"/>
</dbReference>
<comment type="caution">
    <text evidence="1">The sequence shown here is derived from an EMBL/GenBank/DDBJ whole genome shotgun (WGS) entry which is preliminary data.</text>
</comment>
<protein>
    <submittedName>
        <fullName evidence="1">Uncharacterized protein</fullName>
    </submittedName>
</protein>
<sequence>MMPQSKTYAGFLTPSSVLLDSTLGLSEKKMALMGWRRTLQGPTQCATSRPRQDEELLHEIDKTLARLNRKDASRSN</sequence>
<keyword evidence="2" id="KW-1185">Reference proteome</keyword>
<organism evidence="1 2">
    <name type="scientific">Roseibium limicola</name>
    <dbReference type="NCBI Taxonomy" id="2816037"/>
    <lineage>
        <taxon>Bacteria</taxon>
        <taxon>Pseudomonadati</taxon>
        <taxon>Pseudomonadota</taxon>
        <taxon>Alphaproteobacteria</taxon>
        <taxon>Hyphomicrobiales</taxon>
        <taxon>Stappiaceae</taxon>
        <taxon>Roseibium</taxon>
    </lineage>
</organism>